<keyword evidence="3 7" id="KW-0808">Transferase</keyword>
<dbReference type="PANTHER" id="PTHR42786">
    <property type="entry name" value="TRNA/RRNA METHYLTRANSFERASE"/>
    <property type="match status" value="1"/>
</dbReference>
<dbReference type="Gene3D" id="1.10.8.590">
    <property type="match status" value="1"/>
</dbReference>
<dbReference type="InterPro" id="IPR029026">
    <property type="entry name" value="tRNA_m1G_MTases_N"/>
</dbReference>
<dbReference type="Gene3D" id="3.40.1280.10">
    <property type="match status" value="1"/>
</dbReference>
<dbReference type="GO" id="GO:0106339">
    <property type="term" value="F:tRNA (cytidine(32)-2'-O)-methyltransferase activity"/>
    <property type="evidence" value="ECO:0007669"/>
    <property type="project" value="RHEA"/>
</dbReference>
<dbReference type="PANTHER" id="PTHR42786:SF7">
    <property type="entry name" value="TRNA_RRNA METHYLTRANSFERASE SPOU TYPE DOMAIN-CONTAINING PROTEIN"/>
    <property type="match status" value="1"/>
</dbReference>
<dbReference type="EMBL" id="FMVW01000019">
    <property type="protein sequence ID" value="SCZ46751.1"/>
    <property type="molecule type" value="Genomic_DNA"/>
</dbReference>
<dbReference type="GO" id="GO:0160206">
    <property type="term" value="F:tRNA (cytidine(32)/uridine(32)-2'-O)-methyltransferase activity"/>
    <property type="evidence" value="ECO:0007669"/>
    <property type="project" value="UniProtKB-EC"/>
</dbReference>
<dbReference type="EC" id="2.1.1.200" evidence="5"/>
<dbReference type="STRING" id="1120955.SAMN03080610_03725"/>
<comment type="subunit">
    <text evidence="5">Homodimer.</text>
</comment>
<dbReference type="NCBIfam" id="TIGR00050">
    <property type="entry name" value="rRNA_methyl_1"/>
    <property type="match status" value="1"/>
</dbReference>
<evidence type="ECO:0000256" key="5">
    <source>
        <dbReference type="RuleBase" id="RU362024"/>
    </source>
</evidence>
<organism evidence="7 8">
    <name type="scientific">Afifella marina DSM 2698</name>
    <dbReference type="NCBI Taxonomy" id="1120955"/>
    <lineage>
        <taxon>Bacteria</taxon>
        <taxon>Pseudomonadati</taxon>
        <taxon>Pseudomonadota</taxon>
        <taxon>Alphaproteobacteria</taxon>
        <taxon>Hyphomicrobiales</taxon>
        <taxon>Afifellaceae</taxon>
        <taxon>Afifella</taxon>
    </lineage>
</organism>
<dbReference type="Proteomes" id="UP000199347">
    <property type="component" value="Unassembled WGS sequence"/>
</dbReference>
<evidence type="ECO:0000313" key="7">
    <source>
        <dbReference type="EMBL" id="SCZ46751.1"/>
    </source>
</evidence>
<dbReference type="InterPro" id="IPR004384">
    <property type="entry name" value="RNA_MeTrfase_TrmJ/LasT"/>
</dbReference>
<evidence type="ECO:0000313" key="8">
    <source>
        <dbReference type="Proteomes" id="UP000199347"/>
    </source>
</evidence>
<name>A0A1G5PCE5_AFIMA</name>
<dbReference type="SUPFAM" id="SSF75217">
    <property type="entry name" value="alpha/beta knot"/>
    <property type="match status" value="1"/>
</dbReference>
<evidence type="ECO:0000256" key="4">
    <source>
        <dbReference type="ARBA" id="ARBA00022691"/>
    </source>
</evidence>
<feature type="domain" description="tRNA/rRNA methyltransferase SpoU type" evidence="6">
    <location>
        <begin position="16"/>
        <end position="166"/>
    </location>
</feature>
<evidence type="ECO:0000259" key="6">
    <source>
        <dbReference type="Pfam" id="PF00588"/>
    </source>
</evidence>
<dbReference type="GO" id="GO:0002128">
    <property type="term" value="P:tRNA nucleoside ribose methylation"/>
    <property type="evidence" value="ECO:0007669"/>
    <property type="project" value="TreeGrafter"/>
</dbReference>
<comment type="catalytic activity">
    <reaction evidence="5">
        <text>cytidine(32) in tRNA + S-adenosyl-L-methionine = 2'-O-methylcytidine(32) in tRNA + S-adenosyl-L-homocysteine + H(+)</text>
        <dbReference type="Rhea" id="RHEA:42932"/>
        <dbReference type="Rhea" id="RHEA-COMP:10288"/>
        <dbReference type="Rhea" id="RHEA-COMP:10289"/>
        <dbReference type="ChEBI" id="CHEBI:15378"/>
        <dbReference type="ChEBI" id="CHEBI:57856"/>
        <dbReference type="ChEBI" id="CHEBI:59789"/>
        <dbReference type="ChEBI" id="CHEBI:74495"/>
        <dbReference type="ChEBI" id="CHEBI:82748"/>
        <dbReference type="EC" id="2.1.1.200"/>
    </reaction>
</comment>
<comment type="function">
    <text evidence="5">Catalyzes the formation of 2'O-methylated cytidine (Cm32) or 2'O-methylated uridine (Um32) at position 32 in tRNA.</text>
</comment>
<keyword evidence="4 5" id="KW-0949">S-adenosyl-L-methionine</keyword>
<evidence type="ECO:0000256" key="2">
    <source>
        <dbReference type="ARBA" id="ARBA00022603"/>
    </source>
</evidence>
<reference evidence="7 8" key="1">
    <citation type="submission" date="2016-10" db="EMBL/GenBank/DDBJ databases">
        <authorList>
            <person name="de Groot N.N."/>
        </authorList>
    </citation>
    <scope>NUCLEOTIDE SEQUENCE [LARGE SCALE GENOMIC DNA]</scope>
    <source>
        <strain evidence="7 8">DSM 2698</strain>
    </source>
</reference>
<gene>
    <name evidence="5" type="primary">trmJ</name>
    <name evidence="7" type="ORF">SAMN03080610_03725</name>
</gene>
<dbReference type="Pfam" id="PF00588">
    <property type="entry name" value="SpoU_methylase"/>
    <property type="match status" value="1"/>
</dbReference>
<sequence>MSGESGAKTTQVPGPAIILVEPQLGENIGMVARAMANFGLSDLRLVAPRDGWPNEKARAAASRADHVIDAVRVYGSVAEAVAELRFVLATTARTREIPKEVLGPREAAAALRERESLGQATGLLFGRERWGLVNEEIAYADKIVTFPVNPSFASLNLAQSVLLMSYEWLQSGLGEGELPTRAALPELDEMPAPKAELVGLMEHLESALEPTGYYRTEEKRPVMVRNLRAMLQRPGFTTTEIRALRGVVAALEGRKTKRDIARAAGEEDE</sequence>
<dbReference type="RefSeq" id="WP_280139975.1">
    <property type="nucleotide sequence ID" value="NZ_FMVW01000019.1"/>
</dbReference>
<dbReference type="GO" id="GO:0005829">
    <property type="term" value="C:cytosol"/>
    <property type="evidence" value="ECO:0007669"/>
    <property type="project" value="TreeGrafter"/>
</dbReference>
<protein>
    <recommendedName>
        <fullName evidence="5">tRNA (cytidine/uridine-2'-O-)-methyltransferase TrmJ</fullName>
        <ecNumber evidence="5">2.1.1.200</ecNumber>
    </recommendedName>
    <alternativeName>
        <fullName evidence="5">tRNA (cytidine(32)/uridine(32)-2'-O)-methyltransferase</fullName>
    </alternativeName>
    <alternativeName>
        <fullName evidence="5">tRNA Cm32/Um32 methyltransferase</fullName>
    </alternativeName>
</protein>
<dbReference type="InterPro" id="IPR029028">
    <property type="entry name" value="Alpha/beta_knot_MTases"/>
</dbReference>
<keyword evidence="8" id="KW-1185">Reference proteome</keyword>
<accession>A0A1G5PCE5</accession>
<dbReference type="CDD" id="cd18093">
    <property type="entry name" value="SpoU-like_TrmJ"/>
    <property type="match status" value="1"/>
</dbReference>
<evidence type="ECO:0000256" key="1">
    <source>
        <dbReference type="ARBA" id="ARBA00007228"/>
    </source>
</evidence>
<keyword evidence="2 5" id="KW-0489">Methyltransferase</keyword>
<dbReference type="GO" id="GO:0003723">
    <property type="term" value="F:RNA binding"/>
    <property type="evidence" value="ECO:0007669"/>
    <property type="project" value="InterPro"/>
</dbReference>
<keyword evidence="5" id="KW-0963">Cytoplasm</keyword>
<dbReference type="PIRSF" id="PIRSF004808">
    <property type="entry name" value="LasT"/>
    <property type="match status" value="1"/>
</dbReference>
<comment type="subcellular location">
    <subcellularLocation>
        <location evidence="5">Cytoplasm</location>
    </subcellularLocation>
</comment>
<dbReference type="AlphaFoldDB" id="A0A1G5PCE5"/>
<proteinExistence type="inferred from homology"/>
<dbReference type="InterPro" id="IPR001537">
    <property type="entry name" value="SpoU_MeTrfase"/>
</dbReference>
<evidence type="ECO:0000256" key="3">
    <source>
        <dbReference type="ARBA" id="ARBA00022679"/>
    </source>
</evidence>
<comment type="catalytic activity">
    <reaction evidence="5">
        <text>uridine(32) in tRNA + S-adenosyl-L-methionine = 2'-O-methyluridine(32) in tRNA + S-adenosyl-L-homocysteine + H(+)</text>
        <dbReference type="Rhea" id="RHEA:42936"/>
        <dbReference type="Rhea" id="RHEA-COMP:10107"/>
        <dbReference type="Rhea" id="RHEA-COMP:10290"/>
        <dbReference type="ChEBI" id="CHEBI:15378"/>
        <dbReference type="ChEBI" id="CHEBI:57856"/>
        <dbReference type="ChEBI" id="CHEBI:59789"/>
        <dbReference type="ChEBI" id="CHEBI:65315"/>
        <dbReference type="ChEBI" id="CHEBI:74478"/>
        <dbReference type="EC" id="2.1.1.200"/>
    </reaction>
</comment>
<keyword evidence="5" id="KW-0819">tRNA processing</keyword>
<comment type="similarity">
    <text evidence="1">Belongs to the class IV-like SAM-binding methyltransferase superfamily. RNA methyltransferase TrmH family.</text>
</comment>